<reference evidence="4" key="1">
    <citation type="journal article" date="2014" name="Int. J. Syst. Evol. Microbiol.">
        <title>Complete genome of a new Firmicutes species belonging to the dominant human colonic microbiota ('Ruminococcus bicirculans') reveals two chromosomes and a selective capacity to utilize plant glucans.</title>
        <authorList>
            <consortium name="NISC Comparative Sequencing Program"/>
            <person name="Wegmann U."/>
            <person name="Louis P."/>
            <person name="Goesmann A."/>
            <person name="Henrissat B."/>
            <person name="Duncan S.H."/>
            <person name="Flint H.J."/>
        </authorList>
    </citation>
    <scope>NUCLEOTIDE SEQUENCE</scope>
    <source>
        <strain evidence="4">NBRC 107715</strain>
    </source>
</reference>
<dbReference type="InterPro" id="IPR007539">
    <property type="entry name" value="DUF551"/>
</dbReference>
<evidence type="ECO:0000313" key="5">
    <source>
        <dbReference type="Proteomes" id="UP000321960"/>
    </source>
</evidence>
<dbReference type="Proteomes" id="UP000321960">
    <property type="component" value="Unassembled WGS sequence"/>
</dbReference>
<comment type="caution">
    <text evidence="3">The sequence shown here is derived from an EMBL/GenBank/DDBJ whole genome shotgun (WGS) entry which is preliminary data.</text>
</comment>
<dbReference type="EMBL" id="BSPK01000007">
    <property type="protein sequence ID" value="GLS62259.1"/>
    <property type="molecule type" value="Genomic_DNA"/>
</dbReference>
<feature type="compositionally biased region" description="Basic and acidic residues" evidence="1">
    <location>
        <begin position="96"/>
        <end position="105"/>
    </location>
</feature>
<evidence type="ECO:0000313" key="3">
    <source>
        <dbReference type="EMBL" id="GEP07713.1"/>
    </source>
</evidence>
<dbReference type="Proteomes" id="UP001156856">
    <property type="component" value="Unassembled WGS sequence"/>
</dbReference>
<dbReference type="EMBL" id="BJZU01000176">
    <property type="protein sequence ID" value="GEP07713.1"/>
    <property type="molecule type" value="Genomic_DNA"/>
</dbReference>
<reference evidence="3 5" key="3">
    <citation type="submission" date="2019-07" db="EMBL/GenBank/DDBJ databases">
        <title>Whole genome shotgun sequence of Methylobacterium oxalidis NBRC 107715.</title>
        <authorList>
            <person name="Hosoyama A."/>
            <person name="Uohara A."/>
            <person name="Ohji S."/>
            <person name="Ichikawa N."/>
        </authorList>
    </citation>
    <scope>NUCLEOTIDE SEQUENCE [LARGE SCALE GENOMIC DNA]</scope>
    <source>
        <strain evidence="3 5">NBRC 107715</strain>
    </source>
</reference>
<evidence type="ECO:0000256" key="1">
    <source>
        <dbReference type="SAM" id="MobiDB-lite"/>
    </source>
</evidence>
<dbReference type="Pfam" id="PF04448">
    <property type="entry name" value="DUF551"/>
    <property type="match status" value="1"/>
</dbReference>
<gene>
    <name evidence="4" type="ORF">GCM10007888_06400</name>
    <name evidence="3" type="ORF">MOX02_57510</name>
</gene>
<feature type="domain" description="DUF551" evidence="2">
    <location>
        <begin position="15"/>
        <end position="67"/>
    </location>
</feature>
<dbReference type="AlphaFoldDB" id="A0A512JCN7"/>
<feature type="compositionally biased region" description="Low complexity" evidence="1">
    <location>
        <begin position="76"/>
        <end position="90"/>
    </location>
</feature>
<evidence type="ECO:0000259" key="2">
    <source>
        <dbReference type="Pfam" id="PF04448"/>
    </source>
</evidence>
<protein>
    <recommendedName>
        <fullName evidence="2">DUF551 domain-containing protein</fullName>
    </recommendedName>
</protein>
<evidence type="ECO:0000313" key="6">
    <source>
        <dbReference type="Proteomes" id="UP001156856"/>
    </source>
</evidence>
<keyword evidence="6" id="KW-1185">Reference proteome</keyword>
<name>A0A512JCN7_9HYPH</name>
<feature type="region of interest" description="Disordered" evidence="1">
    <location>
        <begin position="49"/>
        <end position="105"/>
    </location>
</feature>
<organism evidence="3 5">
    <name type="scientific">Methylobacterium oxalidis</name>
    <dbReference type="NCBI Taxonomy" id="944322"/>
    <lineage>
        <taxon>Bacteria</taxon>
        <taxon>Pseudomonadati</taxon>
        <taxon>Pseudomonadota</taxon>
        <taxon>Alphaproteobacteria</taxon>
        <taxon>Hyphomicrobiales</taxon>
        <taxon>Methylobacteriaceae</taxon>
        <taxon>Methylobacterium</taxon>
    </lineage>
</organism>
<sequence>MRSSWQPIDTAPAKEGAKVLLFDGRDQFVGVLTHYSHKGQWRLWTGEKPVPWDGRNPTHWMPLAEPPGETERVDASSDPGAAAAEPSPGEDSGDGLADHPGDAIR</sequence>
<accession>A0A512JCN7</accession>
<evidence type="ECO:0000313" key="4">
    <source>
        <dbReference type="EMBL" id="GLS62259.1"/>
    </source>
</evidence>
<dbReference type="RefSeq" id="WP_350374777.1">
    <property type="nucleotide sequence ID" value="NZ_BJZU01000176.1"/>
</dbReference>
<reference evidence="6" key="2">
    <citation type="journal article" date="2019" name="Int. J. Syst. Evol. Microbiol.">
        <title>The Global Catalogue of Microorganisms (GCM) 10K type strain sequencing project: providing services to taxonomists for standard genome sequencing and annotation.</title>
        <authorList>
            <consortium name="The Broad Institute Genomics Platform"/>
            <consortium name="The Broad Institute Genome Sequencing Center for Infectious Disease"/>
            <person name="Wu L."/>
            <person name="Ma J."/>
        </authorList>
    </citation>
    <scope>NUCLEOTIDE SEQUENCE [LARGE SCALE GENOMIC DNA]</scope>
    <source>
        <strain evidence="6">NBRC 107715</strain>
    </source>
</reference>
<reference evidence="4" key="4">
    <citation type="submission" date="2023-01" db="EMBL/GenBank/DDBJ databases">
        <title>Draft genome sequence of Methylobacterium oxalidis strain NBRC 107715.</title>
        <authorList>
            <person name="Sun Q."/>
            <person name="Mori K."/>
        </authorList>
    </citation>
    <scope>NUCLEOTIDE SEQUENCE</scope>
    <source>
        <strain evidence="4">NBRC 107715</strain>
    </source>
</reference>
<proteinExistence type="predicted"/>